<proteinExistence type="predicted"/>
<dbReference type="Pfam" id="PF19780">
    <property type="entry name" value="DUF6265"/>
    <property type="match status" value="1"/>
</dbReference>
<evidence type="ECO:0000313" key="3">
    <source>
        <dbReference type="EMBL" id="GLC24725.1"/>
    </source>
</evidence>
<keyword evidence="4" id="KW-1185">Reference proteome</keyword>
<dbReference type="Proteomes" id="UP001161325">
    <property type="component" value="Unassembled WGS sequence"/>
</dbReference>
<dbReference type="InterPro" id="IPR046232">
    <property type="entry name" value="DUF6265"/>
</dbReference>
<dbReference type="SUPFAM" id="SSF54427">
    <property type="entry name" value="NTF2-like"/>
    <property type="match status" value="1"/>
</dbReference>
<dbReference type="InterPro" id="IPR032710">
    <property type="entry name" value="NTF2-like_dom_sf"/>
</dbReference>
<evidence type="ECO:0000256" key="1">
    <source>
        <dbReference type="SAM" id="SignalP"/>
    </source>
</evidence>
<feature type="signal peptide" evidence="1">
    <location>
        <begin position="1"/>
        <end position="26"/>
    </location>
</feature>
<feature type="chain" id="PRO_5041343754" description="DUF6265 domain-containing protein" evidence="1">
    <location>
        <begin position="27"/>
        <end position="340"/>
    </location>
</feature>
<dbReference type="Gene3D" id="3.10.450.50">
    <property type="match status" value="1"/>
</dbReference>
<name>A0AA37Q179_9BACT</name>
<dbReference type="AlphaFoldDB" id="A0AA37Q179"/>
<organism evidence="3 4">
    <name type="scientific">Roseisolibacter agri</name>
    <dbReference type="NCBI Taxonomy" id="2014610"/>
    <lineage>
        <taxon>Bacteria</taxon>
        <taxon>Pseudomonadati</taxon>
        <taxon>Gemmatimonadota</taxon>
        <taxon>Gemmatimonadia</taxon>
        <taxon>Gemmatimonadales</taxon>
        <taxon>Gemmatimonadaceae</taxon>
        <taxon>Roseisolibacter</taxon>
    </lineage>
</organism>
<accession>A0AA37Q179</accession>
<dbReference type="RefSeq" id="WP_284349172.1">
    <property type="nucleotide sequence ID" value="NZ_BRXS01000002.1"/>
</dbReference>
<reference evidence="3" key="1">
    <citation type="submission" date="2022-08" db="EMBL/GenBank/DDBJ databases">
        <title>Draft genome sequencing of Roseisolibacter agri AW1220.</title>
        <authorList>
            <person name="Tobiishi Y."/>
            <person name="Tonouchi A."/>
        </authorList>
    </citation>
    <scope>NUCLEOTIDE SEQUENCE</scope>
    <source>
        <strain evidence="3">AW1220</strain>
    </source>
</reference>
<comment type="caution">
    <text evidence="3">The sequence shown here is derived from an EMBL/GenBank/DDBJ whole genome shotgun (WGS) entry which is preliminary data.</text>
</comment>
<dbReference type="EMBL" id="BRXS01000002">
    <property type="protein sequence ID" value="GLC24725.1"/>
    <property type="molecule type" value="Genomic_DNA"/>
</dbReference>
<sequence length="340" mass="36796">MRTLPRLRRAAPVVVALALLPSPAAAQASAPPSGTAALGWLAGCWERRDGATLVEEQWSAPRGGTMLGTARTTRGDTLREWETTRLYDAPDGALVYAANPSGQTPTEFRMARPATATPATWSALAFENRAHDFPQVIRYRAVGRDSLLAQIEGPRGGQTRTVDYPMRRVPCPGAAAAAASAAATSTPAARAADVASVDAILAALYDVISGPAGQKRDWDRMRSLFAPGARLIPTGRTADGSFRQRTWTVEEYIANAGVGLETNGFFEREIGRRTETYGNIVHAFSAYDSRRTAADPQPFARGINSIQLWNDGTRWWVVTVFWEGERPDNPIPAQYIGTPK</sequence>
<feature type="domain" description="DUF6265" evidence="2">
    <location>
        <begin position="40"/>
        <end position="152"/>
    </location>
</feature>
<protein>
    <recommendedName>
        <fullName evidence="2">DUF6265 domain-containing protein</fullName>
    </recommendedName>
</protein>
<gene>
    <name evidence="3" type="ORF">rosag_12380</name>
</gene>
<keyword evidence="1" id="KW-0732">Signal</keyword>
<evidence type="ECO:0000259" key="2">
    <source>
        <dbReference type="Pfam" id="PF19780"/>
    </source>
</evidence>
<evidence type="ECO:0000313" key="4">
    <source>
        <dbReference type="Proteomes" id="UP001161325"/>
    </source>
</evidence>